<dbReference type="GO" id="GO:0003677">
    <property type="term" value="F:DNA binding"/>
    <property type="evidence" value="ECO:0007669"/>
    <property type="project" value="UniProtKB-KW"/>
</dbReference>
<proteinExistence type="predicted"/>
<dbReference type="Pfam" id="PF12347">
    <property type="entry name" value="HJURP_C"/>
    <property type="match status" value="1"/>
</dbReference>
<comment type="subcellular location">
    <subcellularLocation>
        <location evidence="1">Nucleus</location>
    </subcellularLocation>
</comment>
<evidence type="ECO:0000256" key="2">
    <source>
        <dbReference type="ARBA" id="ARBA00023125"/>
    </source>
</evidence>
<sequence length="231" mass="25730">MEQERPIHGGSVRSQISCAASTLRKKGLNGCDSPDPDADDSVGHSPESEDKYRKINEDIDLMISRQRLESRVLWSTGSTDWMSTLLMVRWFWEKRRLWRTASFSSKPNTAEQMIRLEFYGRERQASGRSGARYCARDSCSCSRAWSAVSMVMTSVKKSGPSSRQMALMTLALLGLSPDSDSMVNCSSGPSITMSGPNSTLRTRPDPRQAAAPRALGDPRRPSETHLAFFSR</sequence>
<dbReference type="InterPro" id="IPR022102">
    <property type="entry name" value="HJURP_C"/>
</dbReference>
<comment type="caution">
    <text evidence="6">The sequence shown here is derived from an EMBL/GenBank/DDBJ whole genome shotgun (WGS) entry which is preliminary data.</text>
</comment>
<feature type="compositionally biased region" description="Polar residues" evidence="4">
    <location>
        <begin position="186"/>
        <end position="200"/>
    </location>
</feature>
<keyword evidence="7" id="KW-1185">Reference proteome</keyword>
<evidence type="ECO:0000313" key="7">
    <source>
        <dbReference type="Proteomes" id="UP000314294"/>
    </source>
</evidence>
<dbReference type="EMBL" id="SRLO01001189">
    <property type="protein sequence ID" value="TNN40446.1"/>
    <property type="molecule type" value="Genomic_DNA"/>
</dbReference>
<dbReference type="GO" id="GO:0005634">
    <property type="term" value="C:nucleus"/>
    <property type="evidence" value="ECO:0007669"/>
    <property type="project" value="UniProtKB-SubCell"/>
</dbReference>
<feature type="region of interest" description="Disordered" evidence="4">
    <location>
        <begin position="25"/>
        <end position="50"/>
    </location>
</feature>
<name>A0A4Z2FGX1_9TELE</name>
<gene>
    <name evidence="6" type="primary">MEF2C_1</name>
    <name evidence="6" type="ORF">EYF80_049388</name>
</gene>
<dbReference type="AlphaFoldDB" id="A0A4Z2FGX1"/>
<keyword evidence="3" id="KW-0539">Nucleus</keyword>
<feature type="domain" description="Holliday junction regulator protein family C-terminal" evidence="5">
    <location>
        <begin position="30"/>
        <end position="67"/>
    </location>
</feature>
<evidence type="ECO:0000259" key="5">
    <source>
        <dbReference type="Pfam" id="PF12347"/>
    </source>
</evidence>
<protein>
    <submittedName>
        <fullName evidence="6">Myocyte-specific enhancer factor 2C</fullName>
    </submittedName>
</protein>
<evidence type="ECO:0000256" key="3">
    <source>
        <dbReference type="ARBA" id="ARBA00023242"/>
    </source>
</evidence>
<evidence type="ECO:0000313" key="6">
    <source>
        <dbReference type="EMBL" id="TNN40446.1"/>
    </source>
</evidence>
<reference evidence="6 7" key="1">
    <citation type="submission" date="2019-03" db="EMBL/GenBank/DDBJ databases">
        <title>First draft genome of Liparis tanakae, snailfish: a comprehensive survey of snailfish specific genes.</title>
        <authorList>
            <person name="Kim W."/>
            <person name="Song I."/>
            <person name="Jeong J.-H."/>
            <person name="Kim D."/>
            <person name="Kim S."/>
            <person name="Ryu S."/>
            <person name="Song J.Y."/>
            <person name="Lee S.K."/>
        </authorList>
    </citation>
    <scope>NUCLEOTIDE SEQUENCE [LARGE SCALE GENOMIC DNA]</scope>
    <source>
        <tissue evidence="6">Muscle</tissue>
    </source>
</reference>
<organism evidence="6 7">
    <name type="scientific">Liparis tanakae</name>
    <name type="common">Tanaka's snailfish</name>
    <dbReference type="NCBI Taxonomy" id="230148"/>
    <lineage>
        <taxon>Eukaryota</taxon>
        <taxon>Metazoa</taxon>
        <taxon>Chordata</taxon>
        <taxon>Craniata</taxon>
        <taxon>Vertebrata</taxon>
        <taxon>Euteleostomi</taxon>
        <taxon>Actinopterygii</taxon>
        <taxon>Neopterygii</taxon>
        <taxon>Teleostei</taxon>
        <taxon>Neoteleostei</taxon>
        <taxon>Acanthomorphata</taxon>
        <taxon>Eupercaria</taxon>
        <taxon>Perciformes</taxon>
        <taxon>Cottioidei</taxon>
        <taxon>Cottales</taxon>
        <taxon>Liparidae</taxon>
        <taxon>Liparis</taxon>
    </lineage>
</organism>
<evidence type="ECO:0000256" key="4">
    <source>
        <dbReference type="SAM" id="MobiDB-lite"/>
    </source>
</evidence>
<dbReference type="OrthoDB" id="1898716at2759"/>
<evidence type="ECO:0000256" key="1">
    <source>
        <dbReference type="ARBA" id="ARBA00004123"/>
    </source>
</evidence>
<accession>A0A4Z2FGX1</accession>
<feature type="region of interest" description="Disordered" evidence="4">
    <location>
        <begin position="186"/>
        <end position="231"/>
    </location>
</feature>
<dbReference type="Proteomes" id="UP000314294">
    <property type="component" value="Unassembled WGS sequence"/>
</dbReference>
<keyword evidence="2" id="KW-0238">DNA-binding</keyword>